<sequence>MKKLMVVPVFILFFFPLQALCNPIFNILDSECVVFIQGSTIDSTISAPLEVFLNTVNKANLQVWYIKKDQYSRVKFSNNTYLELDNKPKTTSEIYLYKKGRSFYQISLNDENMTAKVNKYFGRQIFPVFDKRSKVIYEKEYQGAIYIDYSQQELFDLSNGYLDEEEYDVYMQAQKQLKSKLMINLQILKIPYKETPANAKSVLFPNRYSVDLEGKGGNVILFKQGREPIVVPLSSIDITNLNLFFSKGK</sequence>
<dbReference type="Proteomes" id="UP000824176">
    <property type="component" value="Unassembled WGS sequence"/>
</dbReference>
<comment type="caution">
    <text evidence="1">The sequence shown here is derived from an EMBL/GenBank/DDBJ whole genome shotgun (WGS) entry which is preliminary data.</text>
</comment>
<accession>A0A9D2GQY8</accession>
<protein>
    <submittedName>
        <fullName evidence="1">Uncharacterized protein</fullName>
    </submittedName>
</protein>
<proteinExistence type="predicted"/>
<name>A0A9D2GQY8_9BACT</name>
<evidence type="ECO:0000313" key="2">
    <source>
        <dbReference type="Proteomes" id="UP000824176"/>
    </source>
</evidence>
<reference evidence="1" key="2">
    <citation type="submission" date="2021-04" db="EMBL/GenBank/DDBJ databases">
        <authorList>
            <person name="Gilroy R."/>
        </authorList>
    </citation>
    <scope>NUCLEOTIDE SEQUENCE</scope>
    <source>
        <strain evidence="1">ChiW4-1371</strain>
    </source>
</reference>
<reference evidence="1" key="1">
    <citation type="journal article" date="2021" name="PeerJ">
        <title>Extensive microbial diversity within the chicken gut microbiome revealed by metagenomics and culture.</title>
        <authorList>
            <person name="Gilroy R."/>
            <person name="Ravi A."/>
            <person name="Getino M."/>
            <person name="Pursley I."/>
            <person name="Horton D.L."/>
            <person name="Alikhan N.F."/>
            <person name="Baker D."/>
            <person name="Gharbi K."/>
            <person name="Hall N."/>
            <person name="Watson M."/>
            <person name="Adriaenssens E.M."/>
            <person name="Foster-Nyarko E."/>
            <person name="Jarju S."/>
            <person name="Secka A."/>
            <person name="Antonio M."/>
            <person name="Oren A."/>
            <person name="Chaudhuri R.R."/>
            <person name="La Ragione R."/>
            <person name="Hildebrand F."/>
            <person name="Pallen M.J."/>
        </authorList>
    </citation>
    <scope>NUCLEOTIDE SEQUENCE</scope>
    <source>
        <strain evidence="1">ChiW4-1371</strain>
    </source>
</reference>
<gene>
    <name evidence="1" type="ORF">H9804_00230</name>
</gene>
<dbReference type="EMBL" id="DXAQ01000004">
    <property type="protein sequence ID" value="HIZ88348.1"/>
    <property type="molecule type" value="Genomic_DNA"/>
</dbReference>
<evidence type="ECO:0000313" key="1">
    <source>
        <dbReference type="EMBL" id="HIZ88348.1"/>
    </source>
</evidence>
<organism evidence="1 2">
    <name type="scientific">Candidatus Mucispirillum faecigallinarum</name>
    <dbReference type="NCBI Taxonomy" id="2838699"/>
    <lineage>
        <taxon>Bacteria</taxon>
        <taxon>Pseudomonadati</taxon>
        <taxon>Deferribacterota</taxon>
        <taxon>Deferribacteres</taxon>
        <taxon>Deferribacterales</taxon>
        <taxon>Mucispirillaceae</taxon>
        <taxon>Mucispirillum</taxon>
    </lineage>
</organism>
<dbReference type="AlphaFoldDB" id="A0A9D2GQY8"/>